<dbReference type="GO" id="GO:0015833">
    <property type="term" value="P:peptide transport"/>
    <property type="evidence" value="ECO:0007669"/>
    <property type="project" value="TreeGrafter"/>
</dbReference>
<dbReference type="InterPro" id="IPR000914">
    <property type="entry name" value="SBP_5_dom"/>
</dbReference>
<proteinExistence type="predicted"/>
<keyword evidence="5" id="KW-1185">Reference proteome</keyword>
<evidence type="ECO:0000259" key="3">
    <source>
        <dbReference type="Pfam" id="PF12793"/>
    </source>
</evidence>
<reference evidence="4 5" key="1">
    <citation type="submission" date="2019-04" db="EMBL/GenBank/DDBJ databases">
        <title>Cohnella sp. nov., isolated from soil.</title>
        <authorList>
            <person name="Kim W."/>
        </authorList>
    </citation>
    <scope>NUCLEOTIDE SEQUENCE [LARGE SCALE GENOMIC DNA]</scope>
    <source>
        <strain evidence="4 5">CAU 1483</strain>
    </source>
</reference>
<dbReference type="Pfam" id="PF12793">
    <property type="entry name" value="SgrR_N"/>
    <property type="match status" value="1"/>
</dbReference>
<evidence type="ECO:0000313" key="5">
    <source>
        <dbReference type="Proteomes" id="UP000309673"/>
    </source>
</evidence>
<keyword evidence="1" id="KW-0238">DNA-binding</keyword>
<feature type="domain" description="Solute-binding protein family 5" evidence="2">
    <location>
        <begin position="195"/>
        <end position="500"/>
    </location>
</feature>
<evidence type="ECO:0000256" key="1">
    <source>
        <dbReference type="ARBA" id="ARBA00023125"/>
    </source>
</evidence>
<dbReference type="Pfam" id="PF00496">
    <property type="entry name" value="SBP_bac_5"/>
    <property type="match status" value="1"/>
</dbReference>
<evidence type="ECO:0000259" key="2">
    <source>
        <dbReference type="Pfam" id="PF00496"/>
    </source>
</evidence>
<dbReference type="Proteomes" id="UP000309673">
    <property type="component" value="Unassembled WGS sequence"/>
</dbReference>
<dbReference type="Gene3D" id="3.40.190.10">
    <property type="entry name" value="Periplasmic binding protein-like II"/>
    <property type="match status" value="1"/>
</dbReference>
<dbReference type="Gene3D" id="3.10.105.10">
    <property type="entry name" value="Dipeptide-binding Protein, Domain 3"/>
    <property type="match status" value="1"/>
</dbReference>
<evidence type="ECO:0000313" key="4">
    <source>
        <dbReference type="EMBL" id="TJY43887.1"/>
    </source>
</evidence>
<dbReference type="InterPro" id="IPR025370">
    <property type="entry name" value="SgrR_HTH_N"/>
</dbReference>
<protein>
    <submittedName>
        <fullName evidence="4">ABC transporter substrate-binding protein</fullName>
    </submittedName>
</protein>
<name>A0A4U0FG47_9BACL</name>
<accession>A0A4U0FG47</accession>
<sequence>MNVNCFPFFSLWRDRMQTATAERYLDLYARFAKGEGAGSSIEVSLEELAETLFCTTRNVKLVLRRMEDDGWIRWEPGRGRGNRSRLTFRSERESLLLETARNMAQRGDYKQAFELIHTHGGSSAVKDRFTEWLDLHFGYRTETPDGKREVDTLRLPVHTPIVTLDPSEVYNAFDAHIIRQLYDRLVQFDPATGRVMPTVAHSWEHSPDATVWHFHLRKGVRFHHGRELTADDVIFTIERMRKGKAHSWMLRTLVKAEAVGTRTVRIELAKPNRIFHRFMSSAAVSILPRELVERDEERFWKSPVGTGPFCVTEWNDERFVMAAHTDYYMGRAHLDGVVIAFMPEEHGDSSRKSWEKLMFDQDQQESNPEDDWATVETLTNGCTLLTWNLVKEGPQQSVLFRKAIDLLIDRPAMIRDLGGDRRYPARGFRPDEKTRERKFGSDVELAKALLREAGYDGSPVTIVAKGIHEADANWIRKRCAEYGVNIAVKSSQWTDSWKTDWVREADGILYNIVFAEDEVCEIETYEQAGSFLKEHLDQKLREWAAGKIDQALAARSTNERRKLLGEIEERIREEAHVLFLIHKTTNTTYQPGIKGVTMNPLGWIDFKTVWVQNASLR</sequence>
<dbReference type="SUPFAM" id="SSF53850">
    <property type="entry name" value="Periplasmic binding protein-like II"/>
    <property type="match status" value="1"/>
</dbReference>
<dbReference type="InterPro" id="IPR039424">
    <property type="entry name" value="SBP_5"/>
</dbReference>
<dbReference type="GO" id="GO:0003677">
    <property type="term" value="F:DNA binding"/>
    <property type="evidence" value="ECO:0007669"/>
    <property type="project" value="UniProtKB-KW"/>
</dbReference>
<dbReference type="OrthoDB" id="5894719at2"/>
<dbReference type="AlphaFoldDB" id="A0A4U0FG47"/>
<organism evidence="4 5">
    <name type="scientific">Cohnella pontilimi</name>
    <dbReference type="NCBI Taxonomy" id="2564100"/>
    <lineage>
        <taxon>Bacteria</taxon>
        <taxon>Bacillati</taxon>
        <taxon>Bacillota</taxon>
        <taxon>Bacilli</taxon>
        <taxon>Bacillales</taxon>
        <taxon>Paenibacillaceae</taxon>
        <taxon>Cohnella</taxon>
    </lineage>
</organism>
<dbReference type="PANTHER" id="PTHR30290">
    <property type="entry name" value="PERIPLASMIC BINDING COMPONENT OF ABC TRANSPORTER"/>
    <property type="match status" value="1"/>
</dbReference>
<dbReference type="PANTHER" id="PTHR30290:SF72">
    <property type="entry name" value="HTH-TYPE TRANSCRIPTIONAL REGULATOR SGRR"/>
    <property type="match status" value="1"/>
</dbReference>
<dbReference type="EMBL" id="SUPK01000001">
    <property type="protein sequence ID" value="TJY43887.1"/>
    <property type="molecule type" value="Genomic_DNA"/>
</dbReference>
<comment type="caution">
    <text evidence="4">The sequence shown here is derived from an EMBL/GenBank/DDBJ whole genome shotgun (WGS) entry which is preliminary data.</text>
</comment>
<gene>
    <name evidence="4" type="ORF">E5161_00290</name>
</gene>
<dbReference type="GO" id="GO:1904680">
    <property type="term" value="F:peptide transmembrane transporter activity"/>
    <property type="evidence" value="ECO:0007669"/>
    <property type="project" value="TreeGrafter"/>
</dbReference>
<feature type="domain" description="Transcriptional regulator SgrR N-terminal HTH" evidence="3">
    <location>
        <begin position="26"/>
        <end position="118"/>
    </location>
</feature>